<gene>
    <name evidence="3" type="ORF">DLM85_22155</name>
</gene>
<evidence type="ECO:0000256" key="1">
    <source>
        <dbReference type="SAM" id="Coils"/>
    </source>
</evidence>
<dbReference type="OrthoDB" id="1228710at2"/>
<proteinExistence type="predicted"/>
<organism evidence="3 4">
    <name type="scientific">Hymenobacter edaphi</name>
    <dbReference type="NCBI Taxonomy" id="2211146"/>
    <lineage>
        <taxon>Bacteria</taxon>
        <taxon>Pseudomonadati</taxon>
        <taxon>Bacteroidota</taxon>
        <taxon>Cytophagia</taxon>
        <taxon>Cytophagales</taxon>
        <taxon>Hymenobacteraceae</taxon>
        <taxon>Hymenobacter</taxon>
    </lineage>
</organism>
<comment type="caution">
    <text evidence="3">The sequence shown here is derived from an EMBL/GenBank/DDBJ whole genome shotgun (WGS) entry which is preliminary data.</text>
</comment>
<sequence length="355" mass="39697">MKISLLLLSALSVAGSFAARAQSAGNAVYSSRGSQQDYGAVRRAPLNADVLHQSEVVLEANVLSNVKATSYVAIFSVTQHGRTATETDSLMNLRLNVARAALGELGIRPEALHLDVVSLVPTYAMQLEQKKFSRTANEVPTGFELKKNLHVVFTDHEVLAQLVTRLGRAEIYDLAKVDYNLAELQTAYDELRRAAAEVIKQKEQSYGRMGLHIEVQNMTDGFQAVYPLERYASYTAYRSGSTPDEVRLARQRKAAAANVYVSAQNATVHVRPAAARGREDDSEFIVRTADKAQTIYYNRTPYNSFDTVLHADFAEPRVQLIYTLNVRYSVINQKQYEEYEAEKARQKKGHKKDKD</sequence>
<evidence type="ECO:0000313" key="4">
    <source>
        <dbReference type="Proteomes" id="UP000248553"/>
    </source>
</evidence>
<dbReference type="Gene3D" id="3.30.110.170">
    <property type="entry name" value="Protein of unknown function (DUF541), domain 1"/>
    <property type="match status" value="1"/>
</dbReference>
<protein>
    <recommendedName>
        <fullName evidence="5">SIMPL domain-containing protein</fullName>
    </recommendedName>
</protein>
<feature type="coiled-coil region" evidence="1">
    <location>
        <begin position="174"/>
        <end position="204"/>
    </location>
</feature>
<feature type="chain" id="PRO_5016444614" description="SIMPL domain-containing protein" evidence="2">
    <location>
        <begin position="22"/>
        <end position="355"/>
    </location>
</feature>
<dbReference type="RefSeq" id="WP_111480370.1">
    <property type="nucleotide sequence ID" value="NZ_QHKM01000011.1"/>
</dbReference>
<dbReference type="Pfam" id="PF04402">
    <property type="entry name" value="SIMPL"/>
    <property type="match status" value="1"/>
</dbReference>
<evidence type="ECO:0000256" key="2">
    <source>
        <dbReference type="SAM" id="SignalP"/>
    </source>
</evidence>
<dbReference type="EMBL" id="QHKM01000011">
    <property type="protein sequence ID" value="RAK62905.1"/>
    <property type="molecule type" value="Genomic_DNA"/>
</dbReference>
<dbReference type="AlphaFoldDB" id="A0A328B8D0"/>
<feature type="signal peptide" evidence="2">
    <location>
        <begin position="1"/>
        <end position="21"/>
    </location>
</feature>
<evidence type="ECO:0008006" key="5">
    <source>
        <dbReference type="Google" id="ProtNLM"/>
    </source>
</evidence>
<keyword evidence="1" id="KW-0175">Coiled coil</keyword>
<keyword evidence="2" id="KW-0732">Signal</keyword>
<dbReference type="Gene3D" id="3.30.70.2970">
    <property type="entry name" value="Protein of unknown function (DUF541), domain 2"/>
    <property type="match status" value="1"/>
</dbReference>
<accession>A0A328B8D0</accession>
<name>A0A328B8D0_9BACT</name>
<dbReference type="Proteomes" id="UP000248553">
    <property type="component" value="Unassembled WGS sequence"/>
</dbReference>
<reference evidence="4" key="1">
    <citation type="submission" date="2018-05" db="EMBL/GenBank/DDBJ databases">
        <authorList>
            <person name="Nie L."/>
        </authorList>
    </citation>
    <scope>NUCLEOTIDE SEQUENCE [LARGE SCALE GENOMIC DNA]</scope>
    <source>
        <strain evidence="4">NL</strain>
    </source>
</reference>
<evidence type="ECO:0000313" key="3">
    <source>
        <dbReference type="EMBL" id="RAK62905.1"/>
    </source>
</evidence>
<dbReference type="InterPro" id="IPR007497">
    <property type="entry name" value="SIMPL/DUF541"/>
</dbReference>
<keyword evidence="4" id="KW-1185">Reference proteome</keyword>